<dbReference type="PANTHER" id="PTHR12993:SF29">
    <property type="entry name" value="BLR3841 PROTEIN"/>
    <property type="match status" value="1"/>
</dbReference>
<dbReference type="InterPro" id="IPR003737">
    <property type="entry name" value="GlcNAc_PI_deacetylase-related"/>
</dbReference>
<keyword evidence="1" id="KW-0862">Zinc</keyword>
<comment type="caution">
    <text evidence="3">The sequence shown here is derived from an EMBL/GenBank/DDBJ whole genome shotgun (WGS) entry which is preliminary data.</text>
</comment>
<evidence type="ECO:0000256" key="2">
    <source>
        <dbReference type="SAM" id="MobiDB-lite"/>
    </source>
</evidence>
<dbReference type="Pfam" id="PF02585">
    <property type="entry name" value="PIG-L"/>
    <property type="match status" value="1"/>
</dbReference>
<proteinExistence type="predicted"/>
<name>A0ABT1GZY2_9NOCA</name>
<dbReference type="InterPro" id="IPR024078">
    <property type="entry name" value="LmbE-like_dom_sf"/>
</dbReference>
<evidence type="ECO:0000256" key="1">
    <source>
        <dbReference type="ARBA" id="ARBA00022833"/>
    </source>
</evidence>
<feature type="region of interest" description="Disordered" evidence="2">
    <location>
        <begin position="1"/>
        <end position="22"/>
    </location>
</feature>
<accession>A0ABT1GZY2</accession>
<evidence type="ECO:0000313" key="4">
    <source>
        <dbReference type="Proteomes" id="UP001205740"/>
    </source>
</evidence>
<dbReference type="PANTHER" id="PTHR12993">
    <property type="entry name" value="N-ACETYLGLUCOSAMINYL-PHOSPHATIDYLINOSITOL DE-N-ACETYLASE-RELATED"/>
    <property type="match status" value="1"/>
</dbReference>
<keyword evidence="4" id="KW-1185">Reference proteome</keyword>
<dbReference type="EMBL" id="JAMTCG010000002">
    <property type="protein sequence ID" value="MCP2159925.1"/>
    <property type="molecule type" value="Genomic_DNA"/>
</dbReference>
<gene>
    <name evidence="3" type="ORF">LX12_001104</name>
</gene>
<dbReference type="Gene3D" id="3.40.50.10320">
    <property type="entry name" value="LmbE-like"/>
    <property type="match status" value="1"/>
</dbReference>
<dbReference type="RefSeq" id="WP_253653513.1">
    <property type="nucleotide sequence ID" value="NZ_BAAAOE010000001.1"/>
</dbReference>
<reference evidence="3 4" key="1">
    <citation type="submission" date="2022-06" db="EMBL/GenBank/DDBJ databases">
        <title>Genomic Encyclopedia of Archaeal and Bacterial Type Strains, Phase II (KMG-II): from individual species to whole genera.</title>
        <authorList>
            <person name="Goeker M."/>
        </authorList>
    </citation>
    <scope>NUCLEOTIDE SEQUENCE [LARGE SCALE GENOMIC DNA]</scope>
    <source>
        <strain evidence="3 4">DSM 45037</strain>
    </source>
</reference>
<protein>
    <submittedName>
        <fullName evidence="3">N-acetylglucosaminyl deacetylase, LmbE family</fullName>
    </submittedName>
</protein>
<dbReference type="Proteomes" id="UP001205740">
    <property type="component" value="Unassembled WGS sequence"/>
</dbReference>
<dbReference type="SUPFAM" id="SSF102588">
    <property type="entry name" value="LmbE-like"/>
    <property type="match status" value="1"/>
</dbReference>
<sequence length="264" mass="28095">MSGGSIGNGAVPAFRGSDPGVTSARRWREWMTERSFPVLDDDHPARTASVRMLVVAAHPDDEVLGAGGLMARTIRDGGQVTVLCLSDGAASHPGSPTVTPEDLGLRRRAELVDALDALGVAHVQHRSLPDGALSDHAEDMVAEIDEAIATFGGHDVVVGVWRGDRHPDHAAVGWAAATAAAGAGSVYLEYPVWMWHWASPDDVSVPWARARVLPLPAEVVAAKRAAVARFVSQVEDLSDDPADRAILPPEVLERLVTDTELFFT</sequence>
<evidence type="ECO:0000313" key="3">
    <source>
        <dbReference type="EMBL" id="MCP2159925.1"/>
    </source>
</evidence>
<organism evidence="3 4">
    <name type="scientific">Williamsia serinedens</name>
    <dbReference type="NCBI Taxonomy" id="391736"/>
    <lineage>
        <taxon>Bacteria</taxon>
        <taxon>Bacillati</taxon>
        <taxon>Actinomycetota</taxon>
        <taxon>Actinomycetes</taxon>
        <taxon>Mycobacteriales</taxon>
        <taxon>Nocardiaceae</taxon>
        <taxon>Williamsia</taxon>
    </lineage>
</organism>